<accession>A0A5B8IQB5</accession>
<evidence type="ECO:0000313" key="1">
    <source>
        <dbReference type="EMBL" id="QDY52371.1"/>
    </source>
</evidence>
<reference evidence="1" key="1">
    <citation type="submission" date="2018-11" db="EMBL/GenBank/DDBJ databases">
        <title>A distinct lineage of giant viruses engineers rhodopsin photosystems in predatory marine eukaryotes.</title>
        <authorList>
            <person name="Needham D.M."/>
            <person name="Yoshizawa S."/>
            <person name="Hosaka T."/>
            <person name="Poirier C."/>
            <person name="Choi C.-J."/>
            <person name="Hehenberger E."/>
            <person name="Irwin N.A.T."/>
            <person name="Wilken S."/>
            <person name="Yung C.-M."/>
            <person name="Bachy C."/>
            <person name="Kurihara R."/>
            <person name="Nakajima Y."/>
            <person name="Kojima K."/>
            <person name="Kimura-Someya T."/>
            <person name="Leonard G."/>
            <person name="Malmstrom R.R."/>
            <person name="Mende D."/>
            <person name="Olson D.K."/>
            <person name="Sudo Y."/>
            <person name="Sudek S."/>
            <person name="Richards T.A."/>
            <person name="DeLong E.F."/>
            <person name="Keeling P.J."/>
            <person name="Santoro A.E."/>
            <person name="Shirouzu M."/>
            <person name="Iwasaki W."/>
            <person name="Worden A.Z."/>
        </authorList>
    </citation>
    <scope>NUCLEOTIDE SEQUENCE</scope>
</reference>
<protein>
    <submittedName>
        <fullName evidence="1">Uncharacterized protein</fullName>
    </submittedName>
</protein>
<organism evidence="1">
    <name type="scientific">Mimiviridae sp. ChoanoV1</name>
    <dbReference type="NCBI Taxonomy" id="2596887"/>
    <lineage>
        <taxon>Viruses</taxon>
        <taxon>Varidnaviria</taxon>
        <taxon>Bamfordvirae</taxon>
        <taxon>Nucleocytoviricota</taxon>
        <taxon>Megaviricetes</taxon>
        <taxon>Imitervirales</taxon>
        <taxon>Schizomimiviridae</taxon>
    </lineage>
</organism>
<dbReference type="EMBL" id="MK250091">
    <property type="protein sequence ID" value="QDY52371.1"/>
    <property type="molecule type" value="Genomic_DNA"/>
</dbReference>
<gene>
    <name evidence="1" type="ORF">7_19</name>
</gene>
<sequence length="92" mass="10976">MINTDFLISNKKQLVDIYKKERYLNNNGEEGALFVNFTDPTKVDVFYWTMNFMPEKYRVKLIEEIKKNIEIKNVNYIVAFDSQNMNIISVKN</sequence>
<proteinExistence type="predicted"/>
<name>A0A5B8IQB5_9VIRU</name>